<name>A0A0C3FEH2_PILCF</name>
<dbReference type="PROSITE" id="PS00028">
    <property type="entry name" value="ZINC_FINGER_C2H2_1"/>
    <property type="match status" value="2"/>
</dbReference>
<evidence type="ECO:0000259" key="7">
    <source>
        <dbReference type="PROSITE" id="PS50157"/>
    </source>
</evidence>
<dbReference type="GO" id="GO:0000981">
    <property type="term" value="F:DNA-binding transcription factor activity, RNA polymerase II-specific"/>
    <property type="evidence" value="ECO:0007669"/>
    <property type="project" value="UniProtKB-ARBA"/>
</dbReference>
<feature type="domain" description="C2H2-type" evidence="7">
    <location>
        <begin position="80"/>
        <end position="109"/>
    </location>
</feature>
<feature type="compositionally biased region" description="Low complexity" evidence="6">
    <location>
        <begin position="352"/>
        <end position="367"/>
    </location>
</feature>
<evidence type="ECO:0000256" key="3">
    <source>
        <dbReference type="ARBA" id="ARBA00022771"/>
    </source>
</evidence>
<feature type="region of interest" description="Disordered" evidence="6">
    <location>
        <begin position="1"/>
        <end position="34"/>
    </location>
</feature>
<evidence type="ECO:0000256" key="1">
    <source>
        <dbReference type="ARBA" id="ARBA00022723"/>
    </source>
</evidence>
<dbReference type="EMBL" id="KN833017">
    <property type="protein sequence ID" value="KIM78364.1"/>
    <property type="molecule type" value="Genomic_DNA"/>
</dbReference>
<keyword evidence="4" id="KW-0862">Zinc</keyword>
<dbReference type="InterPro" id="IPR036236">
    <property type="entry name" value="Znf_C2H2_sf"/>
</dbReference>
<reference evidence="8 9" key="1">
    <citation type="submission" date="2014-04" db="EMBL/GenBank/DDBJ databases">
        <authorList>
            <consortium name="DOE Joint Genome Institute"/>
            <person name="Kuo A."/>
            <person name="Tarkka M."/>
            <person name="Buscot F."/>
            <person name="Kohler A."/>
            <person name="Nagy L.G."/>
            <person name="Floudas D."/>
            <person name="Copeland A."/>
            <person name="Barry K.W."/>
            <person name="Cichocki N."/>
            <person name="Veneault-Fourrey C."/>
            <person name="LaButti K."/>
            <person name="Lindquist E.A."/>
            <person name="Lipzen A."/>
            <person name="Lundell T."/>
            <person name="Morin E."/>
            <person name="Murat C."/>
            <person name="Sun H."/>
            <person name="Tunlid A."/>
            <person name="Henrissat B."/>
            <person name="Grigoriev I.V."/>
            <person name="Hibbett D.S."/>
            <person name="Martin F."/>
            <person name="Nordberg H.P."/>
            <person name="Cantor M.N."/>
            <person name="Hua S.X."/>
        </authorList>
    </citation>
    <scope>NUCLEOTIDE SEQUENCE [LARGE SCALE GENOMIC DNA]</scope>
    <source>
        <strain evidence="8 9">F 1598</strain>
    </source>
</reference>
<dbReference type="Gene3D" id="3.30.160.60">
    <property type="entry name" value="Classic Zinc Finger"/>
    <property type="match status" value="2"/>
</dbReference>
<dbReference type="HOGENOM" id="CLU_582616_0_0_1"/>
<reference evidence="9" key="2">
    <citation type="submission" date="2015-01" db="EMBL/GenBank/DDBJ databases">
        <title>Evolutionary Origins and Diversification of the Mycorrhizal Mutualists.</title>
        <authorList>
            <consortium name="DOE Joint Genome Institute"/>
            <consortium name="Mycorrhizal Genomics Consortium"/>
            <person name="Kohler A."/>
            <person name="Kuo A."/>
            <person name="Nagy L.G."/>
            <person name="Floudas D."/>
            <person name="Copeland A."/>
            <person name="Barry K.W."/>
            <person name="Cichocki N."/>
            <person name="Veneault-Fourrey C."/>
            <person name="LaButti K."/>
            <person name="Lindquist E.A."/>
            <person name="Lipzen A."/>
            <person name="Lundell T."/>
            <person name="Morin E."/>
            <person name="Murat C."/>
            <person name="Riley R."/>
            <person name="Ohm R."/>
            <person name="Sun H."/>
            <person name="Tunlid A."/>
            <person name="Henrissat B."/>
            <person name="Grigoriev I.V."/>
            <person name="Hibbett D.S."/>
            <person name="Martin F."/>
        </authorList>
    </citation>
    <scope>NUCLEOTIDE SEQUENCE [LARGE SCALE GENOMIC DNA]</scope>
    <source>
        <strain evidence="9">F 1598</strain>
    </source>
</reference>
<dbReference type="GO" id="GO:0000978">
    <property type="term" value="F:RNA polymerase II cis-regulatory region sequence-specific DNA binding"/>
    <property type="evidence" value="ECO:0007669"/>
    <property type="project" value="TreeGrafter"/>
</dbReference>
<evidence type="ECO:0000313" key="8">
    <source>
        <dbReference type="EMBL" id="KIM78364.1"/>
    </source>
</evidence>
<evidence type="ECO:0000256" key="6">
    <source>
        <dbReference type="SAM" id="MobiDB-lite"/>
    </source>
</evidence>
<dbReference type="STRING" id="765440.A0A0C3FEH2"/>
<proteinExistence type="predicted"/>
<dbReference type="OrthoDB" id="654211at2759"/>
<evidence type="ECO:0000256" key="5">
    <source>
        <dbReference type="PROSITE-ProRule" id="PRU00042"/>
    </source>
</evidence>
<dbReference type="FunFam" id="3.30.160.60:FF:000072">
    <property type="entry name" value="zinc finger protein 143 isoform X1"/>
    <property type="match status" value="1"/>
</dbReference>
<dbReference type="SUPFAM" id="SSF57667">
    <property type="entry name" value="beta-beta-alpha zinc fingers"/>
    <property type="match status" value="1"/>
</dbReference>
<dbReference type="SMART" id="SM00355">
    <property type="entry name" value="ZnF_C2H2"/>
    <property type="match status" value="2"/>
</dbReference>
<dbReference type="GO" id="GO:0008270">
    <property type="term" value="F:zinc ion binding"/>
    <property type="evidence" value="ECO:0007669"/>
    <property type="project" value="UniProtKB-KW"/>
</dbReference>
<dbReference type="GO" id="GO:0000785">
    <property type="term" value="C:chromatin"/>
    <property type="evidence" value="ECO:0007669"/>
    <property type="project" value="TreeGrafter"/>
</dbReference>
<feature type="region of interest" description="Disordered" evidence="6">
    <location>
        <begin position="281"/>
        <end position="370"/>
    </location>
</feature>
<dbReference type="FunCoup" id="A0A0C3FEH2">
    <property type="interactions" value="174"/>
</dbReference>
<dbReference type="GO" id="GO:0031519">
    <property type="term" value="C:PcG protein complex"/>
    <property type="evidence" value="ECO:0007669"/>
    <property type="project" value="TreeGrafter"/>
</dbReference>
<evidence type="ECO:0000256" key="2">
    <source>
        <dbReference type="ARBA" id="ARBA00022737"/>
    </source>
</evidence>
<feature type="region of interest" description="Disordered" evidence="6">
    <location>
        <begin position="143"/>
        <end position="212"/>
    </location>
</feature>
<dbReference type="PANTHER" id="PTHR14003">
    <property type="entry name" value="TRANSCRIPTIONAL REPRESSOR PROTEIN YY"/>
    <property type="match status" value="1"/>
</dbReference>
<protein>
    <recommendedName>
        <fullName evidence="7">C2H2-type domain-containing protein</fullName>
    </recommendedName>
</protein>
<keyword evidence="2" id="KW-0677">Repeat</keyword>
<gene>
    <name evidence="8" type="ORF">PILCRDRAFT_596287</name>
</gene>
<dbReference type="PROSITE" id="PS50157">
    <property type="entry name" value="ZINC_FINGER_C2H2_2"/>
    <property type="match status" value="2"/>
</dbReference>
<sequence length="519" mass="56041">MPREPAAKYDNNGHYYSNNQNAAPYPQPQGAGYMDPQQIVPVIQDPISKKKHVCPTCDRTFTTSGHLARHARVHTGEKNHQCPFPNCKTRCSRQDNLQQHYRIHLSPGSRRRSTAASRTAMIRSYSGEQPASVKRGSHATLTAQLPPINYPSPPPPPPSPPIDPPALEQAYSHIVPGPDSPPALVQANLPTPYADSGSSRSPSPPEYIPAPVQATNDYLPVSNYPLGIAHAQYSDGAPTYQDQSQNALYAFENGSSQSQPAAVDNGVHSNGVQEQTFAYNNSFGDHHSTQHISSSPVEHVQHIDNAHSSSSPPPIQYSPVSSRHSLSHISNPQAYSHHAHSYPPASVPPSPASARSASSHASLSGPHTPAYTYQDEVEETTGYHATEASFEPISDASCISAGYYDSHGELVTTTYASQLATDPHAVSYSSRYHSSPPLLAPAQERLDHGELQHAHAHSHPSPSTCMTISAASAQSPLSPYLHHPRPLSGAQPHYHQLPHLSLHPADWGKPHAALPAIHN</sequence>
<feature type="compositionally biased region" description="Polar residues" evidence="6">
    <location>
        <begin position="323"/>
        <end position="334"/>
    </location>
</feature>
<dbReference type="Proteomes" id="UP000054166">
    <property type="component" value="Unassembled WGS sequence"/>
</dbReference>
<keyword evidence="1" id="KW-0479">Metal-binding</keyword>
<organism evidence="8 9">
    <name type="scientific">Piloderma croceum (strain F 1598)</name>
    <dbReference type="NCBI Taxonomy" id="765440"/>
    <lineage>
        <taxon>Eukaryota</taxon>
        <taxon>Fungi</taxon>
        <taxon>Dikarya</taxon>
        <taxon>Basidiomycota</taxon>
        <taxon>Agaricomycotina</taxon>
        <taxon>Agaricomycetes</taxon>
        <taxon>Agaricomycetidae</taxon>
        <taxon>Atheliales</taxon>
        <taxon>Atheliaceae</taxon>
        <taxon>Piloderma</taxon>
    </lineage>
</organism>
<evidence type="ECO:0000313" key="9">
    <source>
        <dbReference type="Proteomes" id="UP000054166"/>
    </source>
</evidence>
<dbReference type="PANTHER" id="PTHR14003:SF19">
    <property type="entry name" value="YY2 TRANSCRIPTION FACTOR"/>
    <property type="match status" value="1"/>
</dbReference>
<dbReference type="AlphaFoldDB" id="A0A0C3FEH2"/>
<feature type="domain" description="C2H2-type" evidence="7">
    <location>
        <begin position="52"/>
        <end position="79"/>
    </location>
</feature>
<keyword evidence="9" id="KW-1185">Reference proteome</keyword>
<feature type="compositionally biased region" description="Pro residues" evidence="6">
    <location>
        <begin position="148"/>
        <end position="164"/>
    </location>
</feature>
<dbReference type="Pfam" id="PF00096">
    <property type="entry name" value="zf-C2H2"/>
    <property type="match status" value="2"/>
</dbReference>
<dbReference type="InParanoid" id="A0A0C3FEH2"/>
<keyword evidence="3 5" id="KW-0863">Zinc-finger</keyword>
<accession>A0A0C3FEH2</accession>
<dbReference type="InterPro" id="IPR013087">
    <property type="entry name" value="Znf_C2H2_type"/>
</dbReference>
<dbReference type="GO" id="GO:0005667">
    <property type="term" value="C:transcription regulator complex"/>
    <property type="evidence" value="ECO:0007669"/>
    <property type="project" value="TreeGrafter"/>
</dbReference>
<evidence type="ECO:0000256" key="4">
    <source>
        <dbReference type="ARBA" id="ARBA00022833"/>
    </source>
</evidence>